<dbReference type="InterPro" id="IPR019265">
    <property type="entry name" value="RTRAF"/>
</dbReference>
<comment type="caution">
    <text evidence="2">The sequence shown here is derived from an EMBL/GenBank/DDBJ whole genome shotgun (WGS) entry which is preliminary data.</text>
</comment>
<feature type="compositionally biased region" description="Pro residues" evidence="1">
    <location>
        <begin position="154"/>
        <end position="164"/>
    </location>
</feature>
<feature type="compositionally biased region" description="Low complexity" evidence="1">
    <location>
        <begin position="132"/>
        <end position="153"/>
    </location>
</feature>
<feature type="region of interest" description="Disordered" evidence="1">
    <location>
        <begin position="109"/>
        <end position="167"/>
    </location>
</feature>
<accession>A0A5A8CDC5</accession>
<reference evidence="2 3" key="1">
    <citation type="submission" date="2019-07" db="EMBL/GenBank/DDBJ databases">
        <title>Genomes of Cafeteria roenbergensis.</title>
        <authorList>
            <person name="Fischer M.G."/>
            <person name="Hackl T."/>
            <person name="Roman M."/>
        </authorList>
    </citation>
    <scope>NUCLEOTIDE SEQUENCE [LARGE SCALE GENOMIC DNA]</scope>
    <source>
        <strain evidence="2 3">BVI</strain>
    </source>
</reference>
<dbReference type="EMBL" id="VLTN01000030">
    <property type="protein sequence ID" value="KAA0150982.1"/>
    <property type="molecule type" value="Genomic_DNA"/>
</dbReference>
<feature type="compositionally biased region" description="Pro residues" evidence="1">
    <location>
        <begin position="120"/>
        <end position="131"/>
    </location>
</feature>
<evidence type="ECO:0000313" key="3">
    <source>
        <dbReference type="Proteomes" id="UP000323011"/>
    </source>
</evidence>
<protein>
    <submittedName>
        <fullName evidence="2">Uncharacterized protein</fullName>
    </submittedName>
</protein>
<feature type="compositionally biased region" description="Low complexity" evidence="1">
    <location>
        <begin position="109"/>
        <end position="119"/>
    </location>
</feature>
<gene>
    <name evidence="2" type="ORF">FNF29_04872</name>
</gene>
<dbReference type="Pfam" id="PF10036">
    <property type="entry name" value="RLL"/>
    <property type="match status" value="1"/>
</dbReference>
<proteinExistence type="predicted"/>
<organism evidence="2 3">
    <name type="scientific">Cafeteria roenbergensis</name>
    <name type="common">Marine flagellate</name>
    <dbReference type="NCBI Taxonomy" id="33653"/>
    <lineage>
        <taxon>Eukaryota</taxon>
        <taxon>Sar</taxon>
        <taxon>Stramenopiles</taxon>
        <taxon>Bigyra</taxon>
        <taxon>Opalozoa</taxon>
        <taxon>Bicosoecida</taxon>
        <taxon>Cafeteriaceae</taxon>
        <taxon>Cafeteria</taxon>
    </lineage>
</organism>
<dbReference type="PANTHER" id="PTHR15924">
    <property type="entry name" value="CLE"/>
    <property type="match status" value="1"/>
</dbReference>
<dbReference type="OMA" id="ADCHAAR"/>
<sequence>MSRSVSRRLRALHAPMRAVDTSDMAQVAACVVWLEDRVVRQWTEDKRAPLRSAAPGSSVWAGTVDSYLEEAGCAAATRRGGAALWLPWLLSHAVAVAYEGEREDIAAAAKAAPARLARPAPSPGSAPPQPPSSSSSSSSSAAAASAGSAAEPAPAAPAPAPALPPALSRAESLDEAALAGPVADLVSALGLPAPAGADPPLAALRLCARQLRHVVLPALPKPDARPEAAAAAAAAASRGPAAGSSAAGGAARDAAEVLASVSPGVATGSLALDAGVLVLRLLYLGCMRDAQSRANAIIEAVQAFTADPRTDSSLGRVGR</sequence>
<dbReference type="Proteomes" id="UP000323011">
    <property type="component" value="Unassembled WGS sequence"/>
</dbReference>
<evidence type="ECO:0000256" key="1">
    <source>
        <dbReference type="SAM" id="MobiDB-lite"/>
    </source>
</evidence>
<dbReference type="AlphaFoldDB" id="A0A5A8CDC5"/>
<keyword evidence="3" id="KW-1185">Reference proteome</keyword>
<evidence type="ECO:0000313" key="2">
    <source>
        <dbReference type="EMBL" id="KAA0150982.1"/>
    </source>
</evidence>
<name>A0A5A8CDC5_CAFRO</name>